<protein>
    <submittedName>
        <fullName evidence="1">Uncharacterized protein</fullName>
    </submittedName>
</protein>
<keyword evidence="2" id="KW-1185">Reference proteome</keyword>
<evidence type="ECO:0000313" key="1">
    <source>
        <dbReference type="EMBL" id="MBB3145325.1"/>
    </source>
</evidence>
<reference evidence="1 2" key="1">
    <citation type="submission" date="2020-08" db="EMBL/GenBank/DDBJ databases">
        <title>Genomic Encyclopedia of Type Strains, Phase III (KMG-III): the genomes of soil and plant-associated and newly described type strains.</title>
        <authorList>
            <person name="Whitman W."/>
        </authorList>
    </citation>
    <scope>NUCLEOTIDE SEQUENCE [LARGE SCALE GENOMIC DNA]</scope>
    <source>
        <strain evidence="1 2">CECT 7015</strain>
    </source>
</reference>
<accession>A0A839U5P1</accession>
<dbReference type="AlphaFoldDB" id="A0A839U5P1"/>
<proteinExistence type="predicted"/>
<gene>
    <name evidence="1" type="ORF">FHS21_001730</name>
</gene>
<sequence length="158" mass="17770">MLLDRPPRSVGLSSSRLVSGLWSCRFRLHGAFPGYLPVAVLPWFTPLPLRGQRRVQTGFPILRSLPGKRHLKCLDKSTRQNKRIGAETTSHLRKTTRRNSVPQSPCAWFDGAHHEGGWVDCMSKSNEVGTRRLLQSSTSLMVSPVEPRTAVLPTEIRF</sequence>
<comment type="caution">
    <text evidence="1">The sequence shown here is derived from an EMBL/GenBank/DDBJ whole genome shotgun (WGS) entry which is preliminary data.</text>
</comment>
<dbReference type="Proteomes" id="UP000554520">
    <property type="component" value="Unassembled WGS sequence"/>
</dbReference>
<name>A0A839U5P1_9HYPH</name>
<dbReference type="EMBL" id="JACHXN010000004">
    <property type="protein sequence ID" value="MBB3145325.1"/>
    <property type="molecule type" value="Genomic_DNA"/>
</dbReference>
<organism evidence="1 2">
    <name type="scientific">Phyllobacterium trifolii</name>
    <dbReference type="NCBI Taxonomy" id="300193"/>
    <lineage>
        <taxon>Bacteria</taxon>
        <taxon>Pseudomonadati</taxon>
        <taxon>Pseudomonadota</taxon>
        <taxon>Alphaproteobacteria</taxon>
        <taxon>Hyphomicrobiales</taxon>
        <taxon>Phyllobacteriaceae</taxon>
        <taxon>Phyllobacterium</taxon>
    </lineage>
</organism>
<evidence type="ECO:0000313" key="2">
    <source>
        <dbReference type="Proteomes" id="UP000554520"/>
    </source>
</evidence>